<dbReference type="AlphaFoldDB" id="A0A9N9H1G9"/>
<gene>
    <name evidence="1" type="ORF">DERYTH_LOCUS9907</name>
</gene>
<proteinExistence type="predicted"/>
<name>A0A9N9H1G9_9GLOM</name>
<comment type="caution">
    <text evidence="1">The sequence shown here is derived from an EMBL/GenBank/DDBJ whole genome shotgun (WGS) entry which is preliminary data.</text>
</comment>
<sequence>MKTQENAKRRYDQELSPIEEIKKGELVLIYKASQQYSKSYKLHPK</sequence>
<dbReference type="Proteomes" id="UP000789405">
    <property type="component" value="Unassembled WGS sequence"/>
</dbReference>
<reference evidence="1" key="1">
    <citation type="submission" date="2021-06" db="EMBL/GenBank/DDBJ databases">
        <authorList>
            <person name="Kallberg Y."/>
            <person name="Tangrot J."/>
            <person name="Rosling A."/>
        </authorList>
    </citation>
    <scope>NUCLEOTIDE SEQUENCE</scope>
    <source>
        <strain evidence="1">MA453B</strain>
    </source>
</reference>
<evidence type="ECO:0000313" key="2">
    <source>
        <dbReference type="Proteomes" id="UP000789405"/>
    </source>
</evidence>
<keyword evidence="2" id="KW-1185">Reference proteome</keyword>
<accession>A0A9N9H1G9</accession>
<organism evidence="1 2">
    <name type="scientific">Dentiscutata erythropus</name>
    <dbReference type="NCBI Taxonomy" id="1348616"/>
    <lineage>
        <taxon>Eukaryota</taxon>
        <taxon>Fungi</taxon>
        <taxon>Fungi incertae sedis</taxon>
        <taxon>Mucoromycota</taxon>
        <taxon>Glomeromycotina</taxon>
        <taxon>Glomeromycetes</taxon>
        <taxon>Diversisporales</taxon>
        <taxon>Gigasporaceae</taxon>
        <taxon>Dentiscutata</taxon>
    </lineage>
</organism>
<evidence type="ECO:0000313" key="1">
    <source>
        <dbReference type="EMBL" id="CAG8645805.1"/>
    </source>
</evidence>
<dbReference type="OrthoDB" id="2397143at2759"/>
<protein>
    <submittedName>
        <fullName evidence="1">26368_t:CDS:1</fullName>
    </submittedName>
</protein>
<dbReference type="EMBL" id="CAJVPY010005561">
    <property type="protein sequence ID" value="CAG8645805.1"/>
    <property type="molecule type" value="Genomic_DNA"/>
</dbReference>